<dbReference type="NCBIfam" id="TIGR03953">
    <property type="entry name" value="rplD_bact"/>
    <property type="match status" value="1"/>
</dbReference>
<dbReference type="GO" id="GO:0005840">
    <property type="term" value="C:ribosome"/>
    <property type="evidence" value="ECO:0007669"/>
    <property type="project" value="UniProtKB-KW"/>
</dbReference>
<evidence type="ECO:0000256" key="1">
    <source>
        <dbReference type="ARBA" id="ARBA00010528"/>
    </source>
</evidence>
<dbReference type="Pfam" id="PF00573">
    <property type="entry name" value="Ribosomal_L4"/>
    <property type="match status" value="1"/>
</dbReference>
<dbReference type="Gene3D" id="3.40.1370.10">
    <property type="match status" value="1"/>
</dbReference>
<name>A0ABT0BKB7_9SPHN</name>
<dbReference type="EMBL" id="JALHLG010000003">
    <property type="protein sequence ID" value="MCJ2185482.1"/>
    <property type="molecule type" value="Genomic_DNA"/>
</dbReference>
<organism evidence="7 8">
    <name type="scientific">Novosphingobium beihaiensis</name>
    <dbReference type="NCBI Taxonomy" id="2930389"/>
    <lineage>
        <taxon>Bacteria</taxon>
        <taxon>Pseudomonadati</taxon>
        <taxon>Pseudomonadota</taxon>
        <taxon>Alphaproteobacteria</taxon>
        <taxon>Sphingomonadales</taxon>
        <taxon>Sphingomonadaceae</taxon>
        <taxon>Novosphingobium</taxon>
    </lineage>
</organism>
<evidence type="ECO:0000256" key="4">
    <source>
        <dbReference type="ARBA" id="ARBA00035244"/>
    </source>
</evidence>
<keyword evidence="8" id="KW-1185">Reference proteome</keyword>
<proteinExistence type="inferred from homology"/>
<comment type="subunit">
    <text evidence="5">Part of the 50S ribosomal subunit.</text>
</comment>
<dbReference type="HAMAP" id="MF_01328_B">
    <property type="entry name" value="Ribosomal_uL4_B"/>
    <property type="match status" value="1"/>
</dbReference>
<sequence length="212" mass="22656">MKVQVLNLDGTAGNGDIDLSDAVFGLEPRADIMHRVVTWQLENRRGIARATRERSDVARTGKKWGRQKGGGTARHGDRKAPVFIGGGKAHGARRREFDVSLNKKVRALGLKMALSAKAQNGLVIVDTLDSEGKTKALAGQLAKAGFGKKVLVIDGEAVNDNFARAARNIVGVNVLPAMGANVYDILKHDTLVLTRAAVEKLEARFALPGGTN</sequence>
<comment type="function">
    <text evidence="5">Forms part of the polypeptide exit tunnel.</text>
</comment>
<comment type="function">
    <text evidence="5">One of the primary rRNA binding proteins, this protein initially binds near the 5'-end of the 23S rRNA. It is important during the early stages of 50S assembly. It makes multiple contacts with different domains of the 23S rRNA in the assembled 50S subunit and ribosome.</text>
</comment>
<feature type="region of interest" description="Disordered" evidence="6">
    <location>
        <begin position="52"/>
        <end position="85"/>
    </location>
</feature>
<dbReference type="RefSeq" id="WP_243917287.1">
    <property type="nucleotide sequence ID" value="NZ_JALHLG010000003.1"/>
</dbReference>
<dbReference type="PANTHER" id="PTHR10746">
    <property type="entry name" value="50S RIBOSOMAL PROTEIN L4"/>
    <property type="match status" value="1"/>
</dbReference>
<keyword evidence="5" id="KW-0694">RNA-binding</keyword>
<protein>
    <recommendedName>
        <fullName evidence="4 5">Large ribosomal subunit protein uL4</fullName>
    </recommendedName>
</protein>
<keyword evidence="3 5" id="KW-0687">Ribonucleoprotein</keyword>
<evidence type="ECO:0000313" key="7">
    <source>
        <dbReference type="EMBL" id="MCJ2185482.1"/>
    </source>
</evidence>
<reference evidence="7 8" key="1">
    <citation type="submission" date="2022-04" db="EMBL/GenBank/DDBJ databases">
        <title>Identification of a novel bacterium isolated from mangrove sediments.</title>
        <authorList>
            <person name="Pan X."/>
        </authorList>
    </citation>
    <scope>NUCLEOTIDE SEQUENCE [LARGE SCALE GENOMIC DNA]</scope>
    <source>
        <strain evidence="7 8">B2638</strain>
    </source>
</reference>
<keyword evidence="5" id="KW-0699">rRNA-binding</keyword>
<dbReference type="Proteomes" id="UP001202281">
    <property type="component" value="Unassembled WGS sequence"/>
</dbReference>
<evidence type="ECO:0000256" key="5">
    <source>
        <dbReference type="HAMAP-Rule" id="MF_01328"/>
    </source>
</evidence>
<evidence type="ECO:0000256" key="6">
    <source>
        <dbReference type="SAM" id="MobiDB-lite"/>
    </source>
</evidence>
<gene>
    <name evidence="5 7" type="primary">rplD</name>
    <name evidence="7" type="ORF">MTR66_01505</name>
</gene>
<dbReference type="InterPro" id="IPR013005">
    <property type="entry name" value="Ribosomal_uL4-like"/>
</dbReference>
<comment type="caution">
    <text evidence="7">The sequence shown here is derived from an EMBL/GenBank/DDBJ whole genome shotgun (WGS) entry which is preliminary data.</text>
</comment>
<evidence type="ECO:0000256" key="2">
    <source>
        <dbReference type="ARBA" id="ARBA00022980"/>
    </source>
</evidence>
<dbReference type="SUPFAM" id="SSF52166">
    <property type="entry name" value="Ribosomal protein L4"/>
    <property type="match status" value="1"/>
</dbReference>
<accession>A0ABT0BKB7</accession>
<dbReference type="PANTHER" id="PTHR10746:SF6">
    <property type="entry name" value="LARGE RIBOSOMAL SUBUNIT PROTEIN UL4M"/>
    <property type="match status" value="1"/>
</dbReference>
<keyword evidence="2 5" id="KW-0689">Ribosomal protein</keyword>
<evidence type="ECO:0000256" key="3">
    <source>
        <dbReference type="ARBA" id="ARBA00023274"/>
    </source>
</evidence>
<dbReference type="InterPro" id="IPR002136">
    <property type="entry name" value="Ribosomal_uL4"/>
</dbReference>
<dbReference type="InterPro" id="IPR023574">
    <property type="entry name" value="Ribosomal_uL4_dom_sf"/>
</dbReference>
<evidence type="ECO:0000313" key="8">
    <source>
        <dbReference type="Proteomes" id="UP001202281"/>
    </source>
</evidence>
<comment type="similarity">
    <text evidence="1 5">Belongs to the universal ribosomal protein uL4 family.</text>
</comment>